<dbReference type="InterPro" id="IPR033730">
    <property type="entry name" value="ProRS_core_prok"/>
</dbReference>
<dbReference type="InterPro" id="IPR002314">
    <property type="entry name" value="aa-tRNA-synt_IIb"/>
</dbReference>
<sequence>MLSFKDYTMKFSETLIPTLREVPGDAVIVSHRLMLRAAMLRKLSNGLFAYLPLGLRSFRKVERIIREEMDAIGALEIKPTVVVPGELWKESGRWDSMGEALLRVKNRLGSDFVVSPTAEEAFTALVRDELSSYRQLPLSLYQINTKYRDEVRPRYGVMRGREFTMKDAYSFHTNEESLDETYQKMGRAYRRIFKRCGLTVIPVQADSGAMGGTGSEEFMVESEIGDNTLLLCKAGDYAANVEKAGCKPDYSAPASPEAAKAAAASIPALEKIDTPHVRTIEELCAFLKTDAKKFIKTLIYKAVNVELDLSSAPGCSKLQRRKPAPDAPEVYPEAFFAVAIRGDLDVNEVKLAAIIKAAEVMLAADTDVERITGAPVGFAGPVGLSTVPVIADETVTAMNDAVAGALAKDLHYTHVAYGRDFGPWLVTDLRTVVAGDRCPVCGGELYEKKGNELGHIFKLGYKYTTSMKVSYLDENGKSHTPTMGCYGIGLDRTLASAIEEHHDDQGILWPITLAPFHVIIIPIKYDGAVKAVTDQIVAELEQKGIEILLDDRNERPGVKFNDADLIGIPYRVVVGDKNLAGDTPKVEVKARAEKENRLVEVSKAADELAALVFSALAELNR</sequence>
<dbReference type="Gene3D" id="3.90.960.10">
    <property type="entry name" value="YbaK/aminoacyl-tRNA synthetase-associated domain"/>
    <property type="match status" value="1"/>
</dbReference>
<dbReference type="Pfam" id="PF03129">
    <property type="entry name" value="HGTP_anticodon"/>
    <property type="match status" value="1"/>
</dbReference>
<accession>F5YK23</accession>
<dbReference type="HAMAP" id="MF_01569">
    <property type="entry name" value="Pro_tRNA_synth_type1"/>
    <property type="match status" value="1"/>
</dbReference>
<comment type="subcellular location">
    <subcellularLocation>
        <location evidence="1 10">Cytoplasm</location>
    </subcellularLocation>
</comment>
<dbReference type="SUPFAM" id="SSF52954">
    <property type="entry name" value="Class II aaRS ABD-related"/>
    <property type="match status" value="1"/>
</dbReference>
<proteinExistence type="inferred from homology"/>
<keyword evidence="13" id="KW-1185">Reference proteome</keyword>
<comment type="domain">
    <text evidence="10">Consists of three domains: the N-terminal catalytic domain, the editing domain and the C-terminal anticodon-binding domain.</text>
</comment>
<evidence type="ECO:0000256" key="6">
    <source>
        <dbReference type="ARBA" id="ARBA00022840"/>
    </source>
</evidence>
<evidence type="ECO:0000256" key="2">
    <source>
        <dbReference type="ARBA" id="ARBA00011738"/>
    </source>
</evidence>
<dbReference type="InterPro" id="IPR045864">
    <property type="entry name" value="aa-tRNA-synth_II/BPL/LPL"/>
</dbReference>
<dbReference type="Pfam" id="PF04073">
    <property type="entry name" value="tRNA_edit"/>
    <property type="match status" value="1"/>
</dbReference>
<organism evidence="12 13">
    <name type="scientific">Treponema primitia (strain ATCC BAA-887 / DSM 12427 / ZAS-2)</name>
    <dbReference type="NCBI Taxonomy" id="545694"/>
    <lineage>
        <taxon>Bacteria</taxon>
        <taxon>Pseudomonadati</taxon>
        <taxon>Spirochaetota</taxon>
        <taxon>Spirochaetia</taxon>
        <taxon>Spirochaetales</taxon>
        <taxon>Treponemataceae</taxon>
        <taxon>Treponema</taxon>
    </lineage>
</organism>
<keyword evidence="3 10" id="KW-0963">Cytoplasm</keyword>
<dbReference type="NCBIfam" id="NF006625">
    <property type="entry name" value="PRK09194.1"/>
    <property type="match status" value="1"/>
</dbReference>
<dbReference type="InterPro" id="IPR050062">
    <property type="entry name" value="Pro-tRNA_synthetase"/>
</dbReference>
<evidence type="ECO:0000256" key="3">
    <source>
        <dbReference type="ARBA" id="ARBA00022490"/>
    </source>
</evidence>
<dbReference type="AlphaFoldDB" id="F5YK23"/>
<evidence type="ECO:0000256" key="7">
    <source>
        <dbReference type="ARBA" id="ARBA00022917"/>
    </source>
</evidence>
<evidence type="ECO:0000259" key="11">
    <source>
        <dbReference type="PROSITE" id="PS50862"/>
    </source>
</evidence>
<dbReference type="InterPro" id="IPR004154">
    <property type="entry name" value="Anticodon-bd"/>
</dbReference>
<dbReference type="GO" id="GO:0005524">
    <property type="term" value="F:ATP binding"/>
    <property type="evidence" value="ECO:0007669"/>
    <property type="project" value="UniProtKB-UniRule"/>
</dbReference>
<dbReference type="SUPFAM" id="SSF55826">
    <property type="entry name" value="YbaK/ProRS associated domain"/>
    <property type="match status" value="1"/>
</dbReference>
<dbReference type="GO" id="GO:0004827">
    <property type="term" value="F:proline-tRNA ligase activity"/>
    <property type="evidence" value="ECO:0007669"/>
    <property type="project" value="UniProtKB-UniRule"/>
</dbReference>
<dbReference type="PRINTS" id="PR01046">
    <property type="entry name" value="TRNASYNTHPRO"/>
</dbReference>
<name>F5YK23_TREPZ</name>
<evidence type="ECO:0000256" key="8">
    <source>
        <dbReference type="ARBA" id="ARBA00023146"/>
    </source>
</evidence>
<keyword evidence="8 10" id="KW-0030">Aminoacyl-tRNA synthetase</keyword>
<evidence type="ECO:0000256" key="5">
    <source>
        <dbReference type="ARBA" id="ARBA00022741"/>
    </source>
</evidence>
<dbReference type="PROSITE" id="PS50862">
    <property type="entry name" value="AA_TRNA_LIGASE_II"/>
    <property type="match status" value="1"/>
</dbReference>
<dbReference type="InterPro" id="IPR044140">
    <property type="entry name" value="ProRS_anticodon_short"/>
</dbReference>
<dbReference type="SUPFAM" id="SSF55681">
    <property type="entry name" value="Class II aaRS and biotin synthetases"/>
    <property type="match status" value="1"/>
</dbReference>
<evidence type="ECO:0000313" key="12">
    <source>
        <dbReference type="EMBL" id="AEF84918.1"/>
    </source>
</evidence>
<dbReference type="InterPro" id="IPR007214">
    <property type="entry name" value="YbaK/aa-tRNA-synth-assoc-dom"/>
</dbReference>
<dbReference type="InterPro" id="IPR023717">
    <property type="entry name" value="Pro-tRNA-Synthase_IIa_type1"/>
</dbReference>
<comment type="similarity">
    <text evidence="10">Belongs to the class-II aminoacyl-tRNA synthetase family. ProS type 1 subfamily.</text>
</comment>
<evidence type="ECO:0000313" key="13">
    <source>
        <dbReference type="Proteomes" id="UP000009223"/>
    </source>
</evidence>
<dbReference type="Pfam" id="PF00587">
    <property type="entry name" value="tRNA-synt_2b"/>
    <property type="match status" value="1"/>
</dbReference>
<keyword evidence="7 10" id="KW-0648">Protein biosynthesis</keyword>
<dbReference type="InterPro" id="IPR036621">
    <property type="entry name" value="Anticodon-bd_dom_sf"/>
</dbReference>
<evidence type="ECO:0000256" key="9">
    <source>
        <dbReference type="ARBA" id="ARBA00047671"/>
    </source>
</evidence>
<protein>
    <recommendedName>
        <fullName evidence="10">Proline--tRNA ligase</fullName>
        <ecNumber evidence="10">6.1.1.15</ecNumber>
    </recommendedName>
    <alternativeName>
        <fullName evidence="10">Prolyl-tRNA synthetase</fullName>
        <shortName evidence="10">ProRS</shortName>
    </alternativeName>
</protein>
<evidence type="ECO:0000256" key="1">
    <source>
        <dbReference type="ARBA" id="ARBA00004496"/>
    </source>
</evidence>
<dbReference type="PANTHER" id="PTHR42753">
    <property type="entry name" value="MITOCHONDRIAL RIBOSOME PROTEIN L39/PROLYL-TRNA LIGASE FAMILY MEMBER"/>
    <property type="match status" value="1"/>
</dbReference>
<feature type="domain" description="Aminoacyl-transfer RNA synthetases class-II family profile" evidence="11">
    <location>
        <begin position="25"/>
        <end position="510"/>
    </location>
</feature>
<dbReference type="Proteomes" id="UP000009223">
    <property type="component" value="Chromosome"/>
</dbReference>
<dbReference type="CDD" id="cd00779">
    <property type="entry name" value="ProRS_core_prok"/>
    <property type="match status" value="1"/>
</dbReference>
<gene>
    <name evidence="10 12" type="primary">proS</name>
    <name evidence="12" type="ordered locus">TREPR_0663</name>
</gene>
<dbReference type="GO" id="GO:0005829">
    <property type="term" value="C:cytosol"/>
    <property type="evidence" value="ECO:0007669"/>
    <property type="project" value="TreeGrafter"/>
</dbReference>
<dbReference type="InterPro" id="IPR002316">
    <property type="entry name" value="Pro-tRNA-ligase_IIa"/>
</dbReference>
<evidence type="ECO:0000256" key="4">
    <source>
        <dbReference type="ARBA" id="ARBA00022598"/>
    </source>
</evidence>
<evidence type="ECO:0000256" key="10">
    <source>
        <dbReference type="HAMAP-Rule" id="MF_01569"/>
    </source>
</evidence>
<comment type="subunit">
    <text evidence="2 10">Homodimer.</text>
</comment>
<dbReference type="InterPro" id="IPR006195">
    <property type="entry name" value="aa-tRNA-synth_II"/>
</dbReference>
<dbReference type="GO" id="GO:0002161">
    <property type="term" value="F:aminoacyl-tRNA deacylase activity"/>
    <property type="evidence" value="ECO:0007669"/>
    <property type="project" value="InterPro"/>
</dbReference>
<dbReference type="InterPro" id="IPR036754">
    <property type="entry name" value="YbaK/aa-tRNA-synt-asso_dom_sf"/>
</dbReference>
<dbReference type="GO" id="GO:0006433">
    <property type="term" value="P:prolyl-tRNA aminoacylation"/>
    <property type="evidence" value="ECO:0007669"/>
    <property type="project" value="UniProtKB-UniRule"/>
</dbReference>
<dbReference type="EMBL" id="CP001843">
    <property type="protein sequence ID" value="AEF84918.1"/>
    <property type="molecule type" value="Genomic_DNA"/>
</dbReference>
<comment type="catalytic activity">
    <reaction evidence="9 10">
        <text>tRNA(Pro) + L-proline + ATP = L-prolyl-tRNA(Pro) + AMP + diphosphate</text>
        <dbReference type="Rhea" id="RHEA:14305"/>
        <dbReference type="Rhea" id="RHEA-COMP:9700"/>
        <dbReference type="Rhea" id="RHEA-COMP:9702"/>
        <dbReference type="ChEBI" id="CHEBI:30616"/>
        <dbReference type="ChEBI" id="CHEBI:33019"/>
        <dbReference type="ChEBI" id="CHEBI:60039"/>
        <dbReference type="ChEBI" id="CHEBI:78442"/>
        <dbReference type="ChEBI" id="CHEBI:78532"/>
        <dbReference type="ChEBI" id="CHEBI:456215"/>
        <dbReference type="EC" id="6.1.1.15"/>
    </reaction>
</comment>
<dbReference type="NCBIfam" id="TIGR00409">
    <property type="entry name" value="proS_fam_II"/>
    <property type="match status" value="1"/>
</dbReference>
<keyword evidence="5 10" id="KW-0547">Nucleotide-binding</keyword>
<dbReference type="Gene3D" id="3.30.930.10">
    <property type="entry name" value="Bira Bifunctional Protein, Domain 2"/>
    <property type="match status" value="2"/>
</dbReference>
<dbReference type="PANTHER" id="PTHR42753:SF2">
    <property type="entry name" value="PROLINE--TRNA LIGASE"/>
    <property type="match status" value="1"/>
</dbReference>
<keyword evidence="4 10" id="KW-0436">Ligase</keyword>
<dbReference type="Gene3D" id="3.40.50.800">
    <property type="entry name" value="Anticodon-binding domain"/>
    <property type="match status" value="1"/>
</dbReference>
<dbReference type="CDD" id="cd00861">
    <property type="entry name" value="ProRS_anticodon_short"/>
    <property type="match status" value="1"/>
</dbReference>
<dbReference type="EC" id="6.1.1.15" evidence="10"/>
<keyword evidence="6 10" id="KW-0067">ATP-binding</keyword>
<reference evidence="12 13" key="2">
    <citation type="journal article" date="2011" name="ISME J.">
        <title>RNA-seq reveals cooperative metabolic interactions between two termite-gut spirochete species in co-culture.</title>
        <authorList>
            <person name="Rosenthal A.Z."/>
            <person name="Matson E.G."/>
            <person name="Eldar A."/>
            <person name="Leadbetter J.R."/>
        </authorList>
    </citation>
    <scope>NUCLEOTIDE SEQUENCE [LARGE SCALE GENOMIC DNA]</scope>
    <source>
        <strain evidence="13">ATCC BAA-887 / DSM 12427 / ZAS-2</strain>
    </source>
</reference>
<reference evidence="13" key="1">
    <citation type="submission" date="2009-12" db="EMBL/GenBank/DDBJ databases">
        <title>Complete sequence of Treponema primitia strain ZAS-2.</title>
        <authorList>
            <person name="Tetu S.G."/>
            <person name="Matson E."/>
            <person name="Ren Q."/>
            <person name="Seshadri R."/>
            <person name="Elbourne L."/>
            <person name="Hassan K.A."/>
            <person name="Durkin A."/>
            <person name="Radune D."/>
            <person name="Mohamoud Y."/>
            <person name="Shay R."/>
            <person name="Jin S."/>
            <person name="Zhang X."/>
            <person name="Lucey K."/>
            <person name="Ballor N.R."/>
            <person name="Ottesen E."/>
            <person name="Rosenthal R."/>
            <person name="Allen A."/>
            <person name="Leadbetter J.R."/>
            <person name="Paulsen I.T."/>
        </authorList>
    </citation>
    <scope>NUCLEOTIDE SEQUENCE [LARGE SCALE GENOMIC DNA]</scope>
    <source>
        <strain evidence="13">ATCC BAA-887 / DSM 12427 / ZAS-2</strain>
    </source>
</reference>
<dbReference type="CDD" id="cd04334">
    <property type="entry name" value="ProRS-INS"/>
    <property type="match status" value="1"/>
</dbReference>
<dbReference type="eggNOG" id="COG0442">
    <property type="taxonomic scope" value="Bacteria"/>
</dbReference>
<dbReference type="KEGG" id="tpi:TREPR_0663"/>
<comment type="function">
    <text evidence="10">Catalyzes the attachment of proline to tRNA(Pro) in a two-step reaction: proline is first activated by ATP to form Pro-AMP and then transferred to the acceptor end of tRNA(Pro). As ProRS can inadvertently accommodate and process non-cognate amino acids such as alanine and cysteine, to avoid such errors it has two additional distinct editing activities against alanine. One activity is designated as 'pretransfer' editing and involves the tRNA(Pro)-independent hydrolysis of activated Ala-AMP. The other activity is designated 'posttransfer' editing and involves deacylation of mischarged Ala-tRNA(Pro). The misacylated Cys-tRNA(Pro) is not edited by ProRS.</text>
</comment>
<dbReference type="HOGENOM" id="CLU_016739_0_0_12"/>
<dbReference type="STRING" id="545694.TREPR_0663"/>
<dbReference type="InterPro" id="IPR004500">
    <property type="entry name" value="Pro-tRNA-synth_IIa_bac-type"/>
</dbReference>